<comment type="caution">
    <text evidence="2">The sequence shown here is derived from an EMBL/GenBank/DDBJ whole genome shotgun (WGS) entry which is preliminary data.</text>
</comment>
<dbReference type="Pfam" id="PF13471">
    <property type="entry name" value="Transglut_core3"/>
    <property type="match status" value="1"/>
</dbReference>
<protein>
    <submittedName>
        <fullName evidence="2">Lasso peptide biosynthesis B2 protein</fullName>
    </submittedName>
</protein>
<gene>
    <name evidence="2" type="ORF">FJU30_26365</name>
</gene>
<sequence>MLRFTIFREDVIMLDVIKDEYTIIKKNNSIDGLLNSASEYLWNLEKCGLEKKSNYLISSECNEFNYNGYLEERWMISQPQKKSGLKIDIIISILELYFLIKQIKNCGLIGVVSGLEKVRRKNKKYAVDKQLIIDKYKTYLIKIFPLISKKSNCLSYSFFLASKLNQHGVPAVLVIGVRTQPFYSHAWVELDGVVINDDPKLREKLSVILVI</sequence>
<dbReference type="AlphaFoldDB" id="A0A5J5FR30"/>
<organism evidence="2 3">
    <name type="scientific">Affinibrenneria salicis</name>
    <dbReference type="NCBI Taxonomy" id="2590031"/>
    <lineage>
        <taxon>Bacteria</taxon>
        <taxon>Pseudomonadati</taxon>
        <taxon>Pseudomonadota</taxon>
        <taxon>Gammaproteobacteria</taxon>
        <taxon>Enterobacterales</taxon>
        <taxon>Pectobacteriaceae</taxon>
        <taxon>Affinibrenneria</taxon>
    </lineage>
</organism>
<feature type="domain" description="Microcin J25-processing protein McjB C-terminal" evidence="1">
    <location>
        <begin position="134"/>
        <end position="209"/>
    </location>
</feature>
<dbReference type="EMBL" id="VYKJ01000032">
    <property type="protein sequence ID" value="KAA8994250.1"/>
    <property type="molecule type" value="Genomic_DNA"/>
</dbReference>
<proteinExistence type="predicted"/>
<reference evidence="2 3" key="1">
    <citation type="submission" date="2019-09" db="EMBL/GenBank/DDBJ databases">
        <authorList>
            <person name="Li Y."/>
        </authorList>
    </citation>
    <scope>NUCLEOTIDE SEQUENCE [LARGE SCALE GENOMIC DNA]</scope>
    <source>
        <strain evidence="2 3">L3-3HA</strain>
    </source>
</reference>
<dbReference type="OrthoDB" id="119963at2"/>
<dbReference type="InterPro" id="IPR053521">
    <property type="entry name" value="McjB-like"/>
</dbReference>
<dbReference type="Proteomes" id="UP000335415">
    <property type="component" value="Unassembled WGS sequence"/>
</dbReference>
<keyword evidence="3" id="KW-1185">Reference proteome</keyword>
<dbReference type="InterPro" id="IPR032708">
    <property type="entry name" value="McjB_C"/>
</dbReference>
<accession>A0A5J5FR30</accession>
<evidence type="ECO:0000313" key="3">
    <source>
        <dbReference type="Proteomes" id="UP000335415"/>
    </source>
</evidence>
<dbReference type="NCBIfam" id="NF033537">
    <property type="entry name" value="lasso_biosyn_B2"/>
    <property type="match status" value="1"/>
</dbReference>
<evidence type="ECO:0000259" key="1">
    <source>
        <dbReference type="Pfam" id="PF13471"/>
    </source>
</evidence>
<name>A0A5J5FR30_9GAMM</name>
<evidence type="ECO:0000313" key="2">
    <source>
        <dbReference type="EMBL" id="KAA8994250.1"/>
    </source>
</evidence>